<proteinExistence type="predicted"/>
<dbReference type="OrthoDB" id="6155276at2759"/>
<reference evidence="1" key="1">
    <citation type="submission" date="2020-04" db="EMBL/GenBank/DDBJ databases">
        <authorList>
            <person name="Alioto T."/>
            <person name="Alioto T."/>
            <person name="Gomez Garrido J."/>
        </authorList>
    </citation>
    <scope>NUCLEOTIDE SEQUENCE</scope>
    <source>
        <strain evidence="1">A484AB</strain>
    </source>
</reference>
<dbReference type="AlphaFoldDB" id="A0A7D9J8W2"/>
<evidence type="ECO:0000313" key="1">
    <source>
        <dbReference type="EMBL" id="CAB4024347.1"/>
    </source>
</evidence>
<organism evidence="1 2">
    <name type="scientific">Paramuricea clavata</name>
    <name type="common">Red gorgonian</name>
    <name type="synonym">Violescent sea-whip</name>
    <dbReference type="NCBI Taxonomy" id="317549"/>
    <lineage>
        <taxon>Eukaryota</taxon>
        <taxon>Metazoa</taxon>
        <taxon>Cnidaria</taxon>
        <taxon>Anthozoa</taxon>
        <taxon>Octocorallia</taxon>
        <taxon>Malacalcyonacea</taxon>
        <taxon>Plexauridae</taxon>
        <taxon>Paramuricea</taxon>
    </lineage>
</organism>
<dbReference type="EMBL" id="CACRXK020012976">
    <property type="protein sequence ID" value="CAB4024347.1"/>
    <property type="molecule type" value="Genomic_DNA"/>
</dbReference>
<gene>
    <name evidence="1" type="ORF">PACLA_8A076625</name>
</gene>
<dbReference type="Proteomes" id="UP001152795">
    <property type="component" value="Unassembled WGS sequence"/>
</dbReference>
<accession>A0A7D9J8W2</accession>
<comment type="caution">
    <text evidence="1">The sequence shown here is derived from an EMBL/GenBank/DDBJ whole genome shotgun (WGS) entry which is preliminary data.</text>
</comment>
<keyword evidence="2" id="KW-1185">Reference proteome</keyword>
<sequence>MEITAAEKIEIEKSRILTIIKGKESLESLTVAQLAEEYSTRYKCAIACYKAEFVSVEAFLKYACGVNIIDEKVCLSTSSTNIASSSEKATGETSSSVHLVSKPQFSPFFGFSDGDKNKGVAYNVWRFEVESVIKGAFYPDEVILEQIRRSLQGEAKAKIVGFDQFYSDVGAATGDELLAEAYQMKQGENEEVAAFASRLDSCLRWAKRRGTEILPDDESVER</sequence>
<evidence type="ECO:0000313" key="2">
    <source>
        <dbReference type="Proteomes" id="UP001152795"/>
    </source>
</evidence>
<name>A0A7D9J8W2_PARCT</name>
<protein>
    <submittedName>
        <fullName evidence="1">Uncharacterized protein</fullName>
    </submittedName>
</protein>